<feature type="region of interest" description="Disordered" evidence="1">
    <location>
        <begin position="1"/>
        <end position="44"/>
    </location>
</feature>
<dbReference type="RefSeq" id="WP_238247072.1">
    <property type="nucleotide sequence ID" value="NZ_BPQP01000136.1"/>
</dbReference>
<feature type="transmembrane region" description="Helical" evidence="2">
    <location>
        <begin position="454"/>
        <end position="470"/>
    </location>
</feature>
<feature type="transmembrane region" description="Helical" evidence="2">
    <location>
        <begin position="344"/>
        <end position="362"/>
    </location>
</feature>
<organism evidence="3 4">
    <name type="scientific">Methylobacterium iners</name>
    <dbReference type="NCBI Taxonomy" id="418707"/>
    <lineage>
        <taxon>Bacteria</taxon>
        <taxon>Pseudomonadati</taxon>
        <taxon>Pseudomonadota</taxon>
        <taxon>Alphaproteobacteria</taxon>
        <taxon>Hyphomicrobiales</taxon>
        <taxon>Methylobacteriaceae</taxon>
        <taxon>Methylobacterium</taxon>
    </lineage>
</organism>
<evidence type="ECO:0000256" key="1">
    <source>
        <dbReference type="SAM" id="MobiDB-lite"/>
    </source>
</evidence>
<comment type="caution">
    <text evidence="3">The sequence shown here is derived from an EMBL/GenBank/DDBJ whole genome shotgun (WGS) entry which is preliminary data.</text>
</comment>
<evidence type="ECO:0000256" key="2">
    <source>
        <dbReference type="SAM" id="Phobius"/>
    </source>
</evidence>
<dbReference type="Gene3D" id="3.40.50.1000">
    <property type="entry name" value="HAD superfamily/HAD-like"/>
    <property type="match status" value="1"/>
</dbReference>
<dbReference type="Proteomes" id="UP001055125">
    <property type="component" value="Unassembled WGS sequence"/>
</dbReference>
<feature type="compositionally biased region" description="Basic and acidic residues" evidence="1">
    <location>
        <begin position="1"/>
        <end position="11"/>
    </location>
</feature>
<keyword evidence="2" id="KW-1133">Transmembrane helix</keyword>
<evidence type="ECO:0000313" key="4">
    <source>
        <dbReference type="Proteomes" id="UP001055125"/>
    </source>
</evidence>
<keyword evidence="4" id="KW-1185">Reference proteome</keyword>
<gene>
    <name evidence="3" type="ORF">OCOJLMKI_5217</name>
</gene>
<keyword evidence="2" id="KW-0472">Membrane</keyword>
<dbReference type="InterPro" id="IPR023214">
    <property type="entry name" value="HAD_sf"/>
</dbReference>
<feature type="transmembrane region" description="Helical" evidence="2">
    <location>
        <begin position="78"/>
        <end position="96"/>
    </location>
</feature>
<keyword evidence="2" id="KW-0812">Transmembrane</keyword>
<name>A0ABQ4S666_9HYPH</name>
<proteinExistence type="predicted"/>
<protein>
    <recommendedName>
        <fullName evidence="5">Haloacid dehalogenase-like hydrolase</fullName>
    </recommendedName>
</protein>
<feature type="transmembrane region" description="Helical" evidence="2">
    <location>
        <begin position="276"/>
        <end position="302"/>
    </location>
</feature>
<dbReference type="SUPFAM" id="SSF56784">
    <property type="entry name" value="HAD-like"/>
    <property type="match status" value="1"/>
</dbReference>
<dbReference type="InterPro" id="IPR036412">
    <property type="entry name" value="HAD-like_sf"/>
</dbReference>
<sequence length="511" mass="58470">MNSGEEIDRTQRGSTELAQADQMFPNIQKSSSGKLDLPDHKSSWSHSEDSALEAISRFEGQILIDLDETLYLENSTETFLSLAVPGLLAAYILRVLDLISPWRKIGGFEARDNWRLMTILIFFPWTYLRWVNYCKQTAPHKLNVKLADALRSRGEKDVIVSNGFQLIIRPLVVGLNLSEIDVICCRVLRLKDRSQGKLALAVRKLGLQAVKAAMVVTDSLKDAEILSVCKYPCLVVWREAVFRRAFDKVAYLPGDYLIQVKRPKQGALRKLVREDLFVWIAVALTVTDVTWWQVLGIILLFASMWSVYEIGYYDNDFCAKHFESDPKLNPRFDEFNGQIFVRKAWFFGLITGVTGTILISGFDDISKPFVWCAVLISLRGTYWLYNRVDKNTRIWIYLILQIFRSASMIAIVGISLFGFAICLSQVITRWLDYIIYRSGKIEGQYLWPKTPNRSIRFILLVLFISAIILSTGPASLYTLALVIVPWFAYLAVLYEMRDIVSGAHRIDEVKR</sequence>
<evidence type="ECO:0008006" key="5">
    <source>
        <dbReference type="Google" id="ProtNLM"/>
    </source>
</evidence>
<reference evidence="3" key="2">
    <citation type="submission" date="2021-08" db="EMBL/GenBank/DDBJ databases">
        <authorList>
            <person name="Tani A."/>
            <person name="Ola A."/>
            <person name="Ogura Y."/>
            <person name="Katsura K."/>
            <person name="Hayashi T."/>
        </authorList>
    </citation>
    <scope>NUCLEOTIDE SEQUENCE</scope>
    <source>
        <strain evidence="3">DSM 19015</strain>
    </source>
</reference>
<dbReference type="EMBL" id="BPQP01000136">
    <property type="protein sequence ID" value="GJD97978.1"/>
    <property type="molecule type" value="Genomic_DNA"/>
</dbReference>
<reference evidence="3" key="1">
    <citation type="journal article" date="2021" name="Front. Microbiol.">
        <title>Comprehensive Comparative Genomics and Phenotyping of Methylobacterium Species.</title>
        <authorList>
            <person name="Alessa O."/>
            <person name="Ogura Y."/>
            <person name="Fujitani Y."/>
            <person name="Takami H."/>
            <person name="Hayashi T."/>
            <person name="Sahin N."/>
            <person name="Tani A."/>
        </authorList>
    </citation>
    <scope>NUCLEOTIDE SEQUENCE</scope>
    <source>
        <strain evidence="3">DSM 19015</strain>
    </source>
</reference>
<feature type="transmembrane region" description="Helical" evidence="2">
    <location>
        <begin position="476"/>
        <end position="494"/>
    </location>
</feature>
<evidence type="ECO:0000313" key="3">
    <source>
        <dbReference type="EMBL" id="GJD97978.1"/>
    </source>
</evidence>
<feature type="transmembrane region" description="Helical" evidence="2">
    <location>
        <begin position="369"/>
        <end position="385"/>
    </location>
</feature>
<accession>A0ABQ4S666</accession>
<feature type="transmembrane region" description="Helical" evidence="2">
    <location>
        <begin position="405"/>
        <end position="427"/>
    </location>
</feature>